<feature type="domain" description="YprB ribonuclease H-like" evidence="2">
    <location>
        <begin position="104"/>
        <end position="274"/>
    </location>
</feature>
<comment type="caution">
    <text evidence="3">The sequence shown here is derived from an EMBL/GenBank/DDBJ whole genome shotgun (WGS) entry which is preliminary data.</text>
</comment>
<dbReference type="PATRIC" id="fig|136160.3.peg.2539"/>
<keyword evidence="1" id="KW-0175">Coiled coil</keyword>
<dbReference type="AlphaFoldDB" id="A0A0M0KLI0"/>
<dbReference type="InterPro" id="IPR011990">
    <property type="entry name" value="TPR-like_helical_dom_sf"/>
</dbReference>
<sequence length="430" mass="49822">MALKGKLSRLKARMGVETGSQSEQTVSHSIADQKVPYEQSWRQLHAKPAWFEDEYSIIREVSYDLDKNHGRYPLRQVVHQVEKWQEHIANHPLSAKGMHVEELLFFDTETTGLSHGAGTTIFMLGYAQVKGEEVVVKQHFLPGPEREVALYHHFLHDVGDMKNLVTFNGKAFDWPQVKTRHTFVRDRVPYLPKFGHYDLLHASRRLWKELLPSCKLSVVEQEILHFHREEDTPGYLAPMLYFDFLQDPDPELVKGVFQHNEWDVLSLLTLYAHLSASILEVNSGQLLAKEQFEVARWYEAVGELGISQSLYEQLAQGDHSIQAEAMLRLAHLEKKRGRFERAQGLYETLIERDLFLKEAGIELAKIYEHQLKDAEKAFNVTKKVFMSRKEVARLTNKHEKAFLAATENRLRRLEDKVRKSQTLFPGQAQD</sequence>
<dbReference type="SUPFAM" id="SSF48452">
    <property type="entry name" value="TPR-like"/>
    <property type="match status" value="1"/>
</dbReference>
<dbReference type="Gene3D" id="3.30.420.10">
    <property type="entry name" value="Ribonuclease H-like superfamily/Ribonuclease H"/>
    <property type="match status" value="1"/>
</dbReference>
<dbReference type="GO" id="GO:0003676">
    <property type="term" value="F:nucleic acid binding"/>
    <property type="evidence" value="ECO:0007669"/>
    <property type="project" value="InterPro"/>
</dbReference>
<dbReference type="PANTHER" id="PTHR38462">
    <property type="entry name" value="EXONUCLEASE-LIKE PROTEIN"/>
    <property type="match status" value="1"/>
</dbReference>
<reference evidence="3" key="1">
    <citation type="submission" date="2015-08" db="EMBL/GenBank/DDBJ databases">
        <title>Complete DNA Sequence of Pseudomonas syringae pv. actinidiae, the Causal Agent of Kiwifruit Canker Disease.</title>
        <authorList>
            <person name="Rikkerink E.H.A."/>
            <person name="Fineran P.C."/>
        </authorList>
    </citation>
    <scope>NUCLEOTIDE SEQUENCE</scope>
    <source>
        <strain evidence="3">DSM 13666</strain>
    </source>
</reference>
<dbReference type="GeneID" id="87597375"/>
<evidence type="ECO:0000256" key="1">
    <source>
        <dbReference type="SAM" id="Coils"/>
    </source>
</evidence>
<dbReference type="Pfam" id="PF13482">
    <property type="entry name" value="RNase_H_2"/>
    <property type="match status" value="1"/>
</dbReference>
<protein>
    <recommendedName>
        <fullName evidence="2">YprB ribonuclease H-like domain-containing protein</fullName>
    </recommendedName>
</protein>
<dbReference type="PANTHER" id="PTHR38462:SF1">
    <property type="entry name" value="YPRB RIBONUCLEASE H-LIKE DOMAIN-CONTAINING PROTEIN"/>
    <property type="match status" value="1"/>
</dbReference>
<dbReference type="InterPro" id="IPR038720">
    <property type="entry name" value="YprB_RNase_H-like_dom"/>
</dbReference>
<name>A0A0M0KLI0_ALKHA</name>
<dbReference type="SUPFAM" id="SSF53098">
    <property type="entry name" value="Ribonuclease H-like"/>
    <property type="match status" value="1"/>
</dbReference>
<accession>A0A0M0KLI0</accession>
<gene>
    <name evidence="3" type="ORF">AMD02_10715</name>
</gene>
<dbReference type="EMBL" id="LILD01000001">
    <property type="protein sequence ID" value="KOO39258.1"/>
    <property type="molecule type" value="Genomic_DNA"/>
</dbReference>
<dbReference type="InterPro" id="IPR012337">
    <property type="entry name" value="RNaseH-like_sf"/>
</dbReference>
<evidence type="ECO:0000259" key="2">
    <source>
        <dbReference type="Pfam" id="PF13482"/>
    </source>
</evidence>
<organism evidence="3">
    <name type="scientific">Halalkalibacterium halodurans</name>
    <name type="common">Bacillus halodurans</name>
    <dbReference type="NCBI Taxonomy" id="86665"/>
    <lineage>
        <taxon>Bacteria</taxon>
        <taxon>Bacillati</taxon>
        <taxon>Bacillota</taxon>
        <taxon>Bacilli</taxon>
        <taxon>Bacillales</taxon>
        <taxon>Bacillaceae</taxon>
        <taxon>Halalkalibacterium (ex Joshi et al. 2022)</taxon>
    </lineage>
</organism>
<dbReference type="RefSeq" id="WP_053431306.1">
    <property type="nucleotide sequence ID" value="NZ_CP040441.1"/>
</dbReference>
<proteinExistence type="predicted"/>
<feature type="coiled-coil region" evidence="1">
    <location>
        <begin position="396"/>
        <end position="423"/>
    </location>
</feature>
<evidence type="ECO:0000313" key="3">
    <source>
        <dbReference type="EMBL" id="KOO39258.1"/>
    </source>
</evidence>
<dbReference type="InterPro" id="IPR036397">
    <property type="entry name" value="RNaseH_sf"/>
</dbReference>